<evidence type="ECO:0000313" key="3">
    <source>
        <dbReference type="EMBL" id="CAB4172415.1"/>
    </source>
</evidence>
<dbReference type="EMBL" id="LR796786">
    <property type="protein sequence ID" value="CAB4166535.1"/>
    <property type="molecule type" value="Genomic_DNA"/>
</dbReference>
<reference evidence="3" key="1">
    <citation type="submission" date="2020-05" db="EMBL/GenBank/DDBJ databases">
        <authorList>
            <person name="Chiriac C."/>
            <person name="Salcher M."/>
            <person name="Ghai R."/>
            <person name="Kavagutti S V."/>
        </authorList>
    </citation>
    <scope>NUCLEOTIDE SEQUENCE</scope>
</reference>
<evidence type="ECO:0000313" key="2">
    <source>
        <dbReference type="EMBL" id="CAB4166535.1"/>
    </source>
</evidence>
<feature type="transmembrane region" description="Helical" evidence="1">
    <location>
        <begin position="109"/>
        <end position="130"/>
    </location>
</feature>
<proteinExistence type="predicted"/>
<name>A0A6J5PT36_9CAUD</name>
<sequence>MAIGIDDAIASASALFTAAISRIWPDPQDRAKAEAISIQATADAALSQMRQSMSLMLAEAQSTDRWTSRARPTMMYVMYVMILAAIPMGVLWAIEPVYAERVSIGMQKWLAAIPDSLWNLFAFCFCGYTVSRTFEKTKGVAQ</sequence>
<accession>A0A6J5PT36</accession>
<keyword evidence="1" id="KW-0472">Membrane</keyword>
<dbReference type="InterPro" id="IPR021497">
    <property type="entry name" value="GTA_holin_3TM"/>
</dbReference>
<keyword evidence="1" id="KW-1133">Transmembrane helix</keyword>
<dbReference type="EMBL" id="LR796882">
    <property type="protein sequence ID" value="CAB4172415.1"/>
    <property type="molecule type" value="Genomic_DNA"/>
</dbReference>
<evidence type="ECO:0000256" key="1">
    <source>
        <dbReference type="SAM" id="Phobius"/>
    </source>
</evidence>
<dbReference type="Pfam" id="PF11351">
    <property type="entry name" value="GTA_holin_3TM"/>
    <property type="match status" value="1"/>
</dbReference>
<keyword evidence="1" id="KW-0812">Transmembrane</keyword>
<feature type="transmembrane region" description="Helical" evidence="1">
    <location>
        <begin position="75"/>
        <end position="94"/>
    </location>
</feature>
<protein>
    <submittedName>
        <fullName evidence="3">Holin of 3TMs, for gene-transfer release</fullName>
    </submittedName>
</protein>
<gene>
    <name evidence="2" type="ORF">UFOVP843_35</name>
    <name evidence="3" type="ORF">UFOVP936_7</name>
</gene>
<organism evidence="3">
    <name type="scientific">uncultured Caudovirales phage</name>
    <dbReference type="NCBI Taxonomy" id="2100421"/>
    <lineage>
        <taxon>Viruses</taxon>
        <taxon>Duplodnaviria</taxon>
        <taxon>Heunggongvirae</taxon>
        <taxon>Uroviricota</taxon>
        <taxon>Caudoviricetes</taxon>
        <taxon>Peduoviridae</taxon>
        <taxon>Maltschvirus</taxon>
        <taxon>Maltschvirus maltsch</taxon>
    </lineage>
</organism>